<organism evidence="1 2">
    <name type="scientific">Planosporangium mesophilum</name>
    <dbReference type="NCBI Taxonomy" id="689768"/>
    <lineage>
        <taxon>Bacteria</taxon>
        <taxon>Bacillati</taxon>
        <taxon>Actinomycetota</taxon>
        <taxon>Actinomycetes</taxon>
        <taxon>Micromonosporales</taxon>
        <taxon>Micromonosporaceae</taxon>
        <taxon>Planosporangium</taxon>
    </lineage>
</organism>
<dbReference type="Proteomes" id="UP000599074">
    <property type="component" value="Unassembled WGS sequence"/>
</dbReference>
<keyword evidence="2" id="KW-1185">Reference proteome</keyword>
<dbReference type="RefSeq" id="WP_168113919.1">
    <property type="nucleotide sequence ID" value="NZ_BOON01000052.1"/>
</dbReference>
<proteinExistence type="predicted"/>
<protein>
    <recommendedName>
        <fullName evidence="3">Flavin reductase</fullName>
    </recommendedName>
</protein>
<name>A0A8J3TE62_9ACTN</name>
<accession>A0A8J3TE62</accession>
<dbReference type="AlphaFoldDB" id="A0A8J3TE62"/>
<gene>
    <name evidence="1" type="ORF">Pme01_50770</name>
</gene>
<evidence type="ECO:0000313" key="1">
    <source>
        <dbReference type="EMBL" id="GII25480.1"/>
    </source>
</evidence>
<sequence length="85" mass="9336">MSDHNPVRPGWRCGGCGQPWPCGTRRSQLAAEYEGARVSLALLMSTSFCAAAQDLPDVRAGDLYLRFLGWLDPYRRGDPGPARRG</sequence>
<evidence type="ECO:0000313" key="2">
    <source>
        <dbReference type="Proteomes" id="UP000599074"/>
    </source>
</evidence>
<reference evidence="1" key="1">
    <citation type="submission" date="2021-01" db="EMBL/GenBank/DDBJ databases">
        <title>Whole genome shotgun sequence of Planosporangium mesophilum NBRC 109066.</title>
        <authorList>
            <person name="Komaki H."/>
            <person name="Tamura T."/>
        </authorList>
    </citation>
    <scope>NUCLEOTIDE SEQUENCE</scope>
    <source>
        <strain evidence="1">NBRC 109066</strain>
    </source>
</reference>
<dbReference type="EMBL" id="BOON01000052">
    <property type="protein sequence ID" value="GII25480.1"/>
    <property type="molecule type" value="Genomic_DNA"/>
</dbReference>
<comment type="caution">
    <text evidence="1">The sequence shown here is derived from an EMBL/GenBank/DDBJ whole genome shotgun (WGS) entry which is preliminary data.</text>
</comment>
<evidence type="ECO:0008006" key="3">
    <source>
        <dbReference type="Google" id="ProtNLM"/>
    </source>
</evidence>